<accession>A0A7I7JVM6</accession>
<reference evidence="1 2" key="1">
    <citation type="journal article" date="2019" name="Emerg. Microbes Infect.">
        <title>Comprehensive subspecies identification of 175 nontuberculous mycobacteria species based on 7547 genomic profiles.</title>
        <authorList>
            <person name="Matsumoto Y."/>
            <person name="Kinjo T."/>
            <person name="Motooka D."/>
            <person name="Nabeya D."/>
            <person name="Jung N."/>
            <person name="Uechi K."/>
            <person name="Horii T."/>
            <person name="Iida T."/>
            <person name="Fujita J."/>
            <person name="Nakamura S."/>
        </authorList>
    </citation>
    <scope>NUCLEOTIDE SEQUENCE [LARGE SCALE GENOMIC DNA]</scope>
    <source>
        <strain evidence="1 2">JCM 6396</strain>
    </source>
</reference>
<keyword evidence="2" id="KW-1185">Reference proteome</keyword>
<dbReference type="AlphaFoldDB" id="A0A7I7JVM6"/>
<evidence type="ECO:0000313" key="2">
    <source>
        <dbReference type="Proteomes" id="UP000467006"/>
    </source>
</evidence>
<dbReference type="EMBL" id="AP022563">
    <property type="protein sequence ID" value="BBX15905.1"/>
    <property type="molecule type" value="Genomic_DNA"/>
</dbReference>
<protein>
    <recommendedName>
        <fullName evidence="3">Transposase</fullName>
    </recommendedName>
</protein>
<dbReference type="KEGG" id="mdu:MDUV_07650"/>
<name>A0A7I7JVM6_9MYCO</name>
<gene>
    <name evidence="1" type="ORF">MDUV_07650</name>
</gene>
<organism evidence="1 2">
    <name type="scientific">Mycolicibacterium duvalii</name>
    <dbReference type="NCBI Taxonomy" id="39688"/>
    <lineage>
        <taxon>Bacteria</taxon>
        <taxon>Bacillati</taxon>
        <taxon>Actinomycetota</taxon>
        <taxon>Actinomycetes</taxon>
        <taxon>Mycobacteriales</taxon>
        <taxon>Mycobacteriaceae</taxon>
        <taxon>Mycolicibacterium</taxon>
    </lineage>
</organism>
<sequence>MRGERAGVDWVSRRVTTNGVVCVSWQQVSLGRHYAGSRCDVHVDGELLRFYIGDILVKTAARTSAGEVRNKRALRTSAEP</sequence>
<evidence type="ECO:0008006" key="3">
    <source>
        <dbReference type="Google" id="ProtNLM"/>
    </source>
</evidence>
<evidence type="ECO:0000313" key="1">
    <source>
        <dbReference type="EMBL" id="BBX15905.1"/>
    </source>
</evidence>
<proteinExistence type="predicted"/>
<dbReference type="Proteomes" id="UP000467006">
    <property type="component" value="Chromosome"/>
</dbReference>